<dbReference type="GO" id="GO:0051539">
    <property type="term" value="F:4 iron, 4 sulfur cluster binding"/>
    <property type="evidence" value="ECO:0007669"/>
    <property type="project" value="TreeGrafter"/>
</dbReference>
<dbReference type="InterPro" id="IPR000361">
    <property type="entry name" value="ATAP_core_dom"/>
</dbReference>
<dbReference type="InterPro" id="IPR035903">
    <property type="entry name" value="HesB-like_dom_sf"/>
</dbReference>
<comment type="subcellular location">
    <subcellularLocation>
        <location evidence="1">Mitochondrion</location>
    </subcellularLocation>
</comment>
<protein>
    <recommendedName>
        <fullName evidence="7">Iron-sulfur cluster assembly 2 homolog, mitochondrial</fullName>
    </recommendedName>
    <alternativeName>
        <fullName evidence="8">HESB-like domain-containing protein 1</fullName>
    </alternativeName>
</protein>
<dbReference type="AlphaFoldDB" id="A0A5N5SLK2"/>
<evidence type="ECO:0000256" key="8">
    <source>
        <dbReference type="ARBA" id="ARBA00077082"/>
    </source>
</evidence>
<comment type="caution">
    <text evidence="11">The sequence shown here is derived from an EMBL/GenBank/DDBJ whole genome shotgun (WGS) entry which is preliminary data.</text>
</comment>
<dbReference type="Gene3D" id="2.60.300.12">
    <property type="entry name" value="HesB-like domain"/>
    <property type="match status" value="1"/>
</dbReference>
<dbReference type="EMBL" id="SEYY01023644">
    <property type="protein sequence ID" value="KAB7494722.1"/>
    <property type="molecule type" value="Genomic_DNA"/>
</dbReference>
<dbReference type="GO" id="GO:0051537">
    <property type="term" value="F:2 iron, 2 sulfur cluster binding"/>
    <property type="evidence" value="ECO:0007669"/>
    <property type="project" value="TreeGrafter"/>
</dbReference>
<dbReference type="Proteomes" id="UP000326759">
    <property type="component" value="Unassembled WGS sequence"/>
</dbReference>
<gene>
    <name evidence="11" type="primary">ISCA2</name>
    <name evidence="11" type="ORF">Anas_09851</name>
</gene>
<evidence type="ECO:0000256" key="6">
    <source>
        <dbReference type="ARBA" id="ARBA00057540"/>
    </source>
</evidence>
<evidence type="ECO:0000256" key="3">
    <source>
        <dbReference type="ARBA" id="ARBA00022723"/>
    </source>
</evidence>
<dbReference type="OrthoDB" id="1938621at2759"/>
<accession>A0A5N5SLK2</accession>
<dbReference type="GO" id="GO:0005506">
    <property type="term" value="F:iron ion binding"/>
    <property type="evidence" value="ECO:0007669"/>
    <property type="project" value="TreeGrafter"/>
</dbReference>
<evidence type="ECO:0000256" key="1">
    <source>
        <dbReference type="ARBA" id="ARBA00004173"/>
    </source>
</evidence>
<dbReference type="FunFam" id="2.60.300.12:FF:000006">
    <property type="entry name" value="Iron-sulfur cluster assembly 2 mitochondrial"/>
    <property type="match status" value="1"/>
</dbReference>
<dbReference type="GO" id="GO:0120510">
    <property type="term" value="C:mitochondrial [4Fe-4S] assembly complex"/>
    <property type="evidence" value="ECO:0007669"/>
    <property type="project" value="UniProtKB-ARBA"/>
</dbReference>
<feature type="domain" description="Core" evidence="10">
    <location>
        <begin position="78"/>
        <end position="177"/>
    </location>
</feature>
<evidence type="ECO:0000256" key="4">
    <source>
        <dbReference type="ARBA" id="ARBA00023004"/>
    </source>
</evidence>
<keyword evidence="4" id="KW-0408">Iron</keyword>
<dbReference type="InterPro" id="IPR016092">
    <property type="entry name" value="ATAP"/>
</dbReference>
<dbReference type="GO" id="GO:0016226">
    <property type="term" value="P:iron-sulfur cluster assembly"/>
    <property type="evidence" value="ECO:0007669"/>
    <property type="project" value="InterPro"/>
</dbReference>
<evidence type="ECO:0000256" key="9">
    <source>
        <dbReference type="ARBA" id="ARBA00093471"/>
    </source>
</evidence>
<keyword evidence="3" id="KW-0479">Metal-binding</keyword>
<evidence type="ECO:0000256" key="5">
    <source>
        <dbReference type="ARBA" id="ARBA00023128"/>
    </source>
</evidence>
<dbReference type="PANTHER" id="PTHR43011">
    <property type="entry name" value="IRON-SULFUR CLUSTER ASSEMBLY 2 HOMOLOG, MITOCHONDRIAL"/>
    <property type="match status" value="1"/>
</dbReference>
<comment type="function">
    <text evidence="6">Involved in the maturation of mitochondrial 4Fe-4S proteins functioning late in the iron-sulfur cluster assembly pathway. May be involved in the binding of an intermediate of Fe/S cluster assembly.</text>
</comment>
<keyword evidence="5" id="KW-0496">Mitochondrion</keyword>
<proteinExistence type="inferred from homology"/>
<dbReference type="NCBIfam" id="TIGR00049">
    <property type="entry name" value="iron-sulfur cluster assembly accessory protein"/>
    <property type="match status" value="1"/>
</dbReference>
<organism evidence="11 12">
    <name type="scientific">Armadillidium nasatum</name>
    <dbReference type="NCBI Taxonomy" id="96803"/>
    <lineage>
        <taxon>Eukaryota</taxon>
        <taxon>Metazoa</taxon>
        <taxon>Ecdysozoa</taxon>
        <taxon>Arthropoda</taxon>
        <taxon>Crustacea</taxon>
        <taxon>Multicrustacea</taxon>
        <taxon>Malacostraca</taxon>
        <taxon>Eumalacostraca</taxon>
        <taxon>Peracarida</taxon>
        <taxon>Isopoda</taxon>
        <taxon>Oniscidea</taxon>
        <taxon>Crinocheta</taxon>
        <taxon>Armadillidiidae</taxon>
        <taxon>Armadillidium</taxon>
    </lineage>
</organism>
<dbReference type="Pfam" id="PF01521">
    <property type="entry name" value="Fe-S_biosyn"/>
    <property type="match status" value="1"/>
</dbReference>
<name>A0A5N5SLK2_9CRUS</name>
<reference evidence="11 12" key="1">
    <citation type="journal article" date="2019" name="PLoS Biol.">
        <title>Sex chromosomes control vertical transmission of feminizing Wolbachia symbionts in an isopod.</title>
        <authorList>
            <person name="Becking T."/>
            <person name="Chebbi M.A."/>
            <person name="Giraud I."/>
            <person name="Moumen B."/>
            <person name="Laverre T."/>
            <person name="Caubet Y."/>
            <person name="Peccoud J."/>
            <person name="Gilbert C."/>
            <person name="Cordaux R."/>
        </authorList>
    </citation>
    <scope>NUCLEOTIDE SEQUENCE [LARGE SCALE GENOMIC DNA]</scope>
    <source>
        <strain evidence="11">ANa2</strain>
        <tissue evidence="11">Whole body excluding digestive tract and cuticle</tissue>
    </source>
</reference>
<evidence type="ECO:0000313" key="12">
    <source>
        <dbReference type="Proteomes" id="UP000326759"/>
    </source>
</evidence>
<evidence type="ECO:0000256" key="2">
    <source>
        <dbReference type="ARBA" id="ARBA00006718"/>
    </source>
</evidence>
<evidence type="ECO:0000256" key="7">
    <source>
        <dbReference type="ARBA" id="ARBA00073313"/>
    </source>
</evidence>
<keyword evidence="12" id="KW-1185">Reference proteome</keyword>
<comment type="subunit">
    <text evidence="9">Heterotetramer; forms a dimer of dimers with IBA57. Interacts with [2Fe-2S]-ISCA2 forming the heterodimer [2Fe- 2S]-ISCA2-IBA57 complex; [2Fe-2S] cluster binding is absolutely required to promote the complex formation.</text>
</comment>
<dbReference type="SUPFAM" id="SSF89360">
    <property type="entry name" value="HesB-like domain"/>
    <property type="match status" value="1"/>
</dbReference>
<comment type="similarity">
    <text evidence="2">Belongs to the HesB/IscA family.</text>
</comment>
<sequence length="184" mass="21069">MALNRANLLRLSYSILRSKNNLKHQEIKFDNVYAEISRFNAIQDFGNRFSKEVTRTLSSYSYKLQEFENKEVKEFKDIIISDSCVERLKSVIDSDKNKFLRLSIEGGGCSGFNYKFELDSTINGDDRIFERDGVKVIADETSLEYVQGSTVDYHVELIRSSFRIINNPQSEKGCSCGASFAIKI</sequence>
<evidence type="ECO:0000259" key="10">
    <source>
        <dbReference type="Pfam" id="PF01521"/>
    </source>
</evidence>
<dbReference type="PANTHER" id="PTHR43011:SF1">
    <property type="entry name" value="IRON-SULFUR CLUSTER ASSEMBLY 2 HOMOLOG, MITOCHONDRIAL"/>
    <property type="match status" value="1"/>
</dbReference>
<evidence type="ECO:0000313" key="11">
    <source>
        <dbReference type="EMBL" id="KAB7494722.1"/>
    </source>
</evidence>